<feature type="binding site" evidence="3">
    <location>
        <position position="130"/>
    </location>
    <ligand>
        <name>Mn(2+)</name>
        <dbReference type="ChEBI" id="CHEBI:29035"/>
        <label>1</label>
    </ligand>
</feature>
<feature type="binding site" evidence="3">
    <location>
        <position position="239"/>
    </location>
    <ligand>
        <name>Mn(2+)</name>
        <dbReference type="ChEBI" id="CHEBI:29035"/>
        <label>1</label>
    </ligand>
</feature>
<keyword evidence="1 3" id="KW-0479">Metal-binding</keyword>
<evidence type="ECO:0000313" key="6">
    <source>
        <dbReference type="Proteomes" id="UP000321085"/>
    </source>
</evidence>
<keyword evidence="3" id="KW-0464">Manganese</keyword>
<evidence type="ECO:0000256" key="2">
    <source>
        <dbReference type="ARBA" id="ARBA00022801"/>
    </source>
</evidence>
<gene>
    <name evidence="5" type="ORF">MAE02_25560</name>
</gene>
<dbReference type="GO" id="GO:0008783">
    <property type="term" value="F:agmatinase activity"/>
    <property type="evidence" value="ECO:0007669"/>
    <property type="project" value="TreeGrafter"/>
</dbReference>
<dbReference type="GO" id="GO:0046872">
    <property type="term" value="F:metal ion binding"/>
    <property type="evidence" value="ECO:0007669"/>
    <property type="project" value="UniProtKB-KW"/>
</dbReference>
<evidence type="ECO:0000256" key="4">
    <source>
        <dbReference type="PROSITE-ProRule" id="PRU00742"/>
    </source>
</evidence>
<feature type="binding site" evidence="3">
    <location>
        <position position="156"/>
    </location>
    <ligand>
        <name>Mn(2+)</name>
        <dbReference type="ChEBI" id="CHEBI:29035"/>
        <label>1</label>
    </ligand>
</feature>
<dbReference type="Proteomes" id="UP000321085">
    <property type="component" value="Unassembled WGS sequence"/>
</dbReference>
<keyword evidence="6" id="KW-1185">Reference proteome</keyword>
<feature type="binding site" evidence="3">
    <location>
        <position position="152"/>
    </location>
    <ligand>
        <name>Mn(2+)</name>
        <dbReference type="ChEBI" id="CHEBI:29035"/>
        <label>1</label>
    </ligand>
</feature>
<name>A0A512BS91_9HYPH</name>
<dbReference type="PANTHER" id="PTHR11358:SF26">
    <property type="entry name" value="GUANIDINO ACID HYDROLASE, MITOCHONDRIAL"/>
    <property type="match status" value="1"/>
</dbReference>
<dbReference type="PANTHER" id="PTHR11358">
    <property type="entry name" value="ARGINASE/AGMATINASE"/>
    <property type="match status" value="1"/>
</dbReference>
<dbReference type="InterPro" id="IPR023696">
    <property type="entry name" value="Ureohydrolase_dom_sf"/>
</dbReference>
<evidence type="ECO:0000313" key="5">
    <source>
        <dbReference type="EMBL" id="GEO14860.1"/>
    </source>
</evidence>
<dbReference type="PIRSF" id="PIRSF036979">
    <property type="entry name" value="Arginase"/>
    <property type="match status" value="1"/>
</dbReference>
<dbReference type="CDD" id="cd11589">
    <property type="entry name" value="Agmatinase_like_1"/>
    <property type="match status" value="1"/>
</dbReference>
<comment type="caution">
    <text evidence="5">The sequence shown here is derived from an EMBL/GenBank/DDBJ whole genome shotgun (WGS) entry which is preliminary data.</text>
</comment>
<feature type="binding site" evidence="3">
    <location>
        <position position="241"/>
    </location>
    <ligand>
        <name>Mn(2+)</name>
        <dbReference type="ChEBI" id="CHEBI:29035"/>
        <label>1</label>
    </ligand>
</feature>
<dbReference type="Gene3D" id="3.40.800.10">
    <property type="entry name" value="Ureohydrolase domain"/>
    <property type="match status" value="1"/>
</dbReference>
<dbReference type="RefSeq" id="WP_114187175.1">
    <property type="nucleotide sequence ID" value="NZ_BJYU01000031.1"/>
</dbReference>
<organism evidence="5 6">
    <name type="scientific">Microvirga aerophila</name>
    <dbReference type="NCBI Taxonomy" id="670291"/>
    <lineage>
        <taxon>Bacteria</taxon>
        <taxon>Pseudomonadati</taxon>
        <taxon>Pseudomonadota</taxon>
        <taxon>Alphaproteobacteria</taxon>
        <taxon>Hyphomicrobiales</taxon>
        <taxon>Methylobacteriaceae</taxon>
        <taxon>Microvirga</taxon>
    </lineage>
</organism>
<dbReference type="GO" id="GO:0033389">
    <property type="term" value="P:putrescine biosynthetic process from arginine, via agmatine"/>
    <property type="evidence" value="ECO:0007669"/>
    <property type="project" value="TreeGrafter"/>
</dbReference>
<dbReference type="InterPro" id="IPR006035">
    <property type="entry name" value="Ureohydrolase"/>
</dbReference>
<dbReference type="PROSITE" id="PS51409">
    <property type="entry name" value="ARGINASE_2"/>
    <property type="match status" value="1"/>
</dbReference>
<dbReference type="Pfam" id="PF00491">
    <property type="entry name" value="Arginase"/>
    <property type="match status" value="1"/>
</dbReference>
<dbReference type="SUPFAM" id="SSF52768">
    <property type="entry name" value="Arginase/deacetylase"/>
    <property type="match status" value="1"/>
</dbReference>
<feature type="binding site" evidence="3">
    <location>
        <position position="154"/>
    </location>
    <ligand>
        <name>Mn(2+)</name>
        <dbReference type="ChEBI" id="CHEBI:29035"/>
        <label>1</label>
    </ligand>
</feature>
<evidence type="ECO:0000256" key="1">
    <source>
        <dbReference type="ARBA" id="ARBA00022723"/>
    </source>
</evidence>
<keyword evidence="2" id="KW-0378">Hydrolase</keyword>
<reference evidence="5 6" key="1">
    <citation type="submission" date="2019-07" db="EMBL/GenBank/DDBJ databases">
        <title>Whole genome shotgun sequence of Microvirga aerophila NBRC 106136.</title>
        <authorList>
            <person name="Hosoyama A."/>
            <person name="Uohara A."/>
            <person name="Ohji S."/>
            <person name="Ichikawa N."/>
        </authorList>
    </citation>
    <scope>NUCLEOTIDE SEQUENCE [LARGE SCALE GENOMIC DNA]</scope>
    <source>
        <strain evidence="5 6">NBRC 106136</strain>
    </source>
</reference>
<sequence length="335" mass="36026">MSLPLTVPPRAGHQSFLYSPVVTDLDALEADVAILGIPYGSAYEPHAIANDQIKAPDAVRAVTDRISRGLERYDFDVGGTIYGDRDLKVVDVGNVPFDIHDRSSHYRRAEEAVRKILAAGAMPITIGGDHGIPIPILRAFEGRGPITLIQVDAHIDWRDHVNGVYDGLSSPIRRASEMDHIGDIFQIGIRSQGSARPEEVEAALAYGANIIPAFEVHDGGIDAVLARIPDGGQYYITIDADGLDPSVMPAVEGPAPGGLTFHQVRRLIHGLVGKGRVLGMDIVEITPSFDVNNITSITAGRLMVNLIGSAVRAGYFDASSTERRLAPETTRLCNV</sequence>
<protein>
    <submittedName>
        <fullName evidence="5">Agmatinase</fullName>
    </submittedName>
</protein>
<evidence type="ECO:0000256" key="3">
    <source>
        <dbReference type="PIRSR" id="PIRSR036979-1"/>
    </source>
</evidence>
<accession>A0A512BS91</accession>
<dbReference type="AlphaFoldDB" id="A0A512BS91"/>
<proteinExistence type="inferred from homology"/>
<dbReference type="EMBL" id="BJYU01000031">
    <property type="protein sequence ID" value="GEO14860.1"/>
    <property type="molecule type" value="Genomic_DNA"/>
</dbReference>
<comment type="similarity">
    <text evidence="4">Belongs to the arginase family.</text>
</comment>
<comment type="cofactor">
    <cofactor evidence="3">
        <name>Mn(2+)</name>
        <dbReference type="ChEBI" id="CHEBI:29035"/>
    </cofactor>
    <text evidence="3">Binds 2 manganese ions per subunit.</text>
</comment>
<dbReference type="OrthoDB" id="9788689at2"/>